<feature type="domain" description="RING-type" evidence="11">
    <location>
        <begin position="159"/>
        <end position="350"/>
    </location>
</feature>
<dbReference type="PROSITE" id="PS51873">
    <property type="entry name" value="TRIAD"/>
    <property type="match status" value="1"/>
</dbReference>
<organism evidence="12 13">
    <name type="scientific">Mycena metata</name>
    <dbReference type="NCBI Taxonomy" id="1033252"/>
    <lineage>
        <taxon>Eukaryota</taxon>
        <taxon>Fungi</taxon>
        <taxon>Dikarya</taxon>
        <taxon>Basidiomycota</taxon>
        <taxon>Agaricomycotina</taxon>
        <taxon>Agaricomycetes</taxon>
        <taxon>Agaricomycetidae</taxon>
        <taxon>Agaricales</taxon>
        <taxon>Marasmiineae</taxon>
        <taxon>Mycenaceae</taxon>
        <taxon>Mycena</taxon>
    </lineage>
</organism>
<dbReference type="AlphaFoldDB" id="A0AAD7ILP7"/>
<evidence type="ECO:0000256" key="3">
    <source>
        <dbReference type="ARBA" id="ARBA00022679"/>
    </source>
</evidence>
<dbReference type="GO" id="GO:0061630">
    <property type="term" value="F:ubiquitin protein ligase activity"/>
    <property type="evidence" value="ECO:0007669"/>
    <property type="project" value="UniProtKB-EC"/>
</dbReference>
<gene>
    <name evidence="12" type="ORF">B0H16DRAFT_1675969</name>
</gene>
<evidence type="ECO:0000256" key="1">
    <source>
        <dbReference type="ARBA" id="ARBA00001798"/>
    </source>
</evidence>
<name>A0AAD7ILP7_9AGAR</name>
<comment type="caution">
    <text evidence="12">The sequence shown here is derived from an EMBL/GenBank/DDBJ whole genome shotgun (WGS) entry which is preliminary data.</text>
</comment>
<evidence type="ECO:0000256" key="4">
    <source>
        <dbReference type="ARBA" id="ARBA00022723"/>
    </source>
</evidence>
<evidence type="ECO:0000259" key="11">
    <source>
        <dbReference type="PROSITE" id="PS51873"/>
    </source>
</evidence>
<dbReference type="InterPro" id="IPR001841">
    <property type="entry name" value="Znf_RING"/>
</dbReference>
<evidence type="ECO:0000256" key="8">
    <source>
        <dbReference type="ARBA" id="ARBA00022833"/>
    </source>
</evidence>
<dbReference type="EC" id="2.3.2.31" evidence="2"/>
<keyword evidence="4" id="KW-0479">Metal-binding</keyword>
<dbReference type="InterPro" id="IPR002867">
    <property type="entry name" value="IBR_dom"/>
</dbReference>
<evidence type="ECO:0000256" key="5">
    <source>
        <dbReference type="ARBA" id="ARBA00022737"/>
    </source>
</evidence>
<keyword evidence="7" id="KW-0833">Ubl conjugation pathway</keyword>
<dbReference type="CDD" id="cd22584">
    <property type="entry name" value="Rcat_RBR_unk"/>
    <property type="match status" value="1"/>
</dbReference>
<dbReference type="EMBL" id="JARKIB010000084">
    <property type="protein sequence ID" value="KAJ7745055.1"/>
    <property type="molecule type" value="Genomic_DNA"/>
</dbReference>
<dbReference type="InterPro" id="IPR017907">
    <property type="entry name" value="Znf_RING_CS"/>
</dbReference>
<feature type="domain" description="RING-type" evidence="10">
    <location>
        <begin position="163"/>
        <end position="196"/>
    </location>
</feature>
<dbReference type="PROSITE" id="PS00518">
    <property type="entry name" value="ZF_RING_1"/>
    <property type="match status" value="1"/>
</dbReference>
<protein>
    <recommendedName>
        <fullName evidence="2">RBR-type E3 ubiquitin transferase</fullName>
        <ecNumber evidence="2">2.3.2.31</ecNumber>
    </recommendedName>
</protein>
<dbReference type="Proteomes" id="UP001215598">
    <property type="component" value="Unassembled WGS sequence"/>
</dbReference>
<keyword evidence="3" id="KW-0808">Transferase</keyword>
<keyword evidence="8" id="KW-0862">Zinc</keyword>
<dbReference type="PROSITE" id="PS50089">
    <property type="entry name" value="ZF_RING_2"/>
    <property type="match status" value="1"/>
</dbReference>
<keyword evidence="5" id="KW-0677">Repeat</keyword>
<dbReference type="PANTHER" id="PTHR11685">
    <property type="entry name" value="RBR FAMILY RING FINGER AND IBR DOMAIN-CONTAINING"/>
    <property type="match status" value="1"/>
</dbReference>
<dbReference type="Pfam" id="PF01485">
    <property type="entry name" value="IBR"/>
    <property type="match status" value="2"/>
</dbReference>
<dbReference type="GO" id="GO:0016567">
    <property type="term" value="P:protein ubiquitination"/>
    <property type="evidence" value="ECO:0007669"/>
    <property type="project" value="InterPro"/>
</dbReference>
<sequence>MSEHLELDSATAALISQLALDDIDDLRNSGKGKGREDAPPSDTECALKAYADETQALLRFFQDLELARSMDNALELDQPVISVLSVVEEGLRDDHIYAEALQNNLALPAQSEVQRLLEDPDFHRLSENVDLDADHNASEIEANSPAITIANEAGEVRPTRAHCIICRDDVRAQTAFRGPCSHFYCHQCISNLVTACLGDESLFPLQCCRQNLPMQGVLAQLELRLRLSFSRKAVEFGTLAKDRLYCPRPTCSRFLGSTADYTDDVVCRDCRTPVCVACKQIMHPGELCGENAAVEQVKALAREQRWQTCPGCAQIIDLQQGCYHMTCRCRTEFCYICAAPWKNCTCPQWEEARLLNTAEQRVENEMGAGARAAAPQLFQQRVERRVERLRYEHDCVNGHRWSRRNGRARCEECRFMLPDYLLLCRSCGIAACVRCARNRL</sequence>
<dbReference type="InterPro" id="IPR013083">
    <property type="entry name" value="Znf_RING/FYVE/PHD"/>
</dbReference>
<dbReference type="InterPro" id="IPR044066">
    <property type="entry name" value="TRIAD_supradom"/>
</dbReference>
<evidence type="ECO:0000256" key="2">
    <source>
        <dbReference type="ARBA" id="ARBA00012251"/>
    </source>
</evidence>
<dbReference type="Gene3D" id="1.20.120.1750">
    <property type="match status" value="1"/>
</dbReference>
<keyword evidence="6 9" id="KW-0863">Zinc-finger</keyword>
<accession>A0AAD7ILP7</accession>
<comment type="catalytic activity">
    <reaction evidence="1">
        <text>[E2 ubiquitin-conjugating enzyme]-S-ubiquitinyl-L-cysteine + [acceptor protein]-L-lysine = [E2 ubiquitin-conjugating enzyme]-L-cysteine + [acceptor protein]-N(6)-ubiquitinyl-L-lysine.</text>
        <dbReference type="EC" id="2.3.2.31"/>
    </reaction>
</comment>
<evidence type="ECO:0000256" key="9">
    <source>
        <dbReference type="PROSITE-ProRule" id="PRU00175"/>
    </source>
</evidence>
<keyword evidence="13" id="KW-1185">Reference proteome</keyword>
<dbReference type="GO" id="GO:0008270">
    <property type="term" value="F:zinc ion binding"/>
    <property type="evidence" value="ECO:0007669"/>
    <property type="project" value="UniProtKB-KW"/>
</dbReference>
<dbReference type="SUPFAM" id="SSF57850">
    <property type="entry name" value="RING/U-box"/>
    <property type="match status" value="2"/>
</dbReference>
<dbReference type="Gene3D" id="3.30.40.10">
    <property type="entry name" value="Zinc/RING finger domain, C3HC4 (zinc finger)"/>
    <property type="match status" value="1"/>
</dbReference>
<evidence type="ECO:0000313" key="12">
    <source>
        <dbReference type="EMBL" id="KAJ7745055.1"/>
    </source>
</evidence>
<evidence type="ECO:0000313" key="13">
    <source>
        <dbReference type="Proteomes" id="UP001215598"/>
    </source>
</evidence>
<evidence type="ECO:0000256" key="6">
    <source>
        <dbReference type="ARBA" id="ARBA00022771"/>
    </source>
</evidence>
<evidence type="ECO:0000256" key="7">
    <source>
        <dbReference type="ARBA" id="ARBA00022786"/>
    </source>
</evidence>
<dbReference type="SMART" id="SM00647">
    <property type="entry name" value="IBR"/>
    <property type="match status" value="2"/>
</dbReference>
<evidence type="ECO:0000259" key="10">
    <source>
        <dbReference type="PROSITE" id="PS50089"/>
    </source>
</evidence>
<proteinExistence type="predicted"/>
<dbReference type="InterPro" id="IPR031127">
    <property type="entry name" value="E3_UB_ligase_RBR"/>
</dbReference>
<reference evidence="12" key="1">
    <citation type="submission" date="2023-03" db="EMBL/GenBank/DDBJ databases">
        <title>Massive genome expansion in bonnet fungi (Mycena s.s.) driven by repeated elements and novel gene families across ecological guilds.</title>
        <authorList>
            <consortium name="Lawrence Berkeley National Laboratory"/>
            <person name="Harder C.B."/>
            <person name="Miyauchi S."/>
            <person name="Viragh M."/>
            <person name="Kuo A."/>
            <person name="Thoen E."/>
            <person name="Andreopoulos B."/>
            <person name="Lu D."/>
            <person name="Skrede I."/>
            <person name="Drula E."/>
            <person name="Henrissat B."/>
            <person name="Morin E."/>
            <person name="Kohler A."/>
            <person name="Barry K."/>
            <person name="LaButti K."/>
            <person name="Morin E."/>
            <person name="Salamov A."/>
            <person name="Lipzen A."/>
            <person name="Mereny Z."/>
            <person name="Hegedus B."/>
            <person name="Baldrian P."/>
            <person name="Stursova M."/>
            <person name="Weitz H."/>
            <person name="Taylor A."/>
            <person name="Grigoriev I.V."/>
            <person name="Nagy L.G."/>
            <person name="Martin F."/>
            <person name="Kauserud H."/>
        </authorList>
    </citation>
    <scope>NUCLEOTIDE SEQUENCE</scope>
    <source>
        <strain evidence="12">CBHHK182m</strain>
    </source>
</reference>